<organism evidence="2 4">
    <name type="scientific">Capnocytophaga catalasegens</name>
    <dbReference type="NCBI Taxonomy" id="1004260"/>
    <lineage>
        <taxon>Bacteria</taxon>
        <taxon>Pseudomonadati</taxon>
        <taxon>Bacteroidota</taxon>
        <taxon>Flavobacteriia</taxon>
        <taxon>Flavobacteriales</taxon>
        <taxon>Flavobacteriaceae</taxon>
        <taxon>Capnocytophaga</taxon>
    </lineage>
</organism>
<feature type="compositionally biased region" description="Low complexity" evidence="1">
    <location>
        <begin position="82"/>
        <end position="92"/>
    </location>
</feature>
<dbReference type="AlphaFoldDB" id="A0AAV5ATF1"/>
<feature type="region of interest" description="Disordered" evidence="1">
    <location>
        <begin position="69"/>
        <end position="92"/>
    </location>
</feature>
<dbReference type="Proteomes" id="UP001208692">
    <property type="component" value="Unassembled WGS sequence"/>
</dbReference>
<evidence type="ECO:0000313" key="3">
    <source>
        <dbReference type="EMBL" id="GJM54021.1"/>
    </source>
</evidence>
<name>A0AAV5ATF1_9FLAO</name>
<keyword evidence="5" id="KW-1185">Reference proteome</keyword>
<reference evidence="2 5" key="1">
    <citation type="submission" date="2021-11" db="EMBL/GenBank/DDBJ databases">
        <title>Draft genome sequence of Capnocytophaga sp. strain KC07075 isolated from cat oral cavity.</title>
        <authorList>
            <person name="Suzuki M."/>
            <person name="Imaoka K."/>
            <person name="Kimura M."/>
            <person name="Morikawa S."/>
            <person name="Maeda K."/>
        </authorList>
    </citation>
    <scope>NUCLEOTIDE SEQUENCE</scope>
    <source>
        <strain evidence="2">KC07075</strain>
        <strain evidence="3 5">KC07079</strain>
    </source>
</reference>
<dbReference type="Proteomes" id="UP001207736">
    <property type="component" value="Unassembled WGS sequence"/>
</dbReference>
<evidence type="ECO:0000313" key="5">
    <source>
        <dbReference type="Proteomes" id="UP001208692"/>
    </source>
</evidence>
<evidence type="ECO:0000256" key="1">
    <source>
        <dbReference type="SAM" id="MobiDB-lite"/>
    </source>
</evidence>
<evidence type="ECO:0000313" key="2">
    <source>
        <dbReference type="EMBL" id="GJM49849.1"/>
    </source>
</evidence>
<evidence type="ECO:0000313" key="4">
    <source>
        <dbReference type="Proteomes" id="UP001207736"/>
    </source>
</evidence>
<comment type="caution">
    <text evidence="2">The sequence shown here is derived from an EMBL/GenBank/DDBJ whole genome shotgun (WGS) entry which is preliminary data.</text>
</comment>
<sequence length="221" mass="24660">MYQKLVELLGTKFPQARKDGLQQLARSYALQVADETEAQALIDKLTSDKVTEFIKDWRKEVDSEVTKGVNSFKERQNGGGVQQPTPTQTPQTDNNDMATLIANTVSQAIKPLQKELETLKAGRTIETRKQTFEAALKDIPEALKSSVLKTFDRLQFVDDEDFNTFVTETQAELAKAQQEAVNSGLRGFPHPTNSSSQSINKEIKGEIAEWAKSNAQKENNV</sequence>
<gene>
    <name evidence="2" type="ORF">RCZ15_08240</name>
    <name evidence="3" type="ORF">RCZ16_23370</name>
</gene>
<proteinExistence type="predicted"/>
<protein>
    <recommendedName>
        <fullName evidence="6">DUF4355 domain-containing protein</fullName>
    </recommendedName>
</protein>
<dbReference type="EMBL" id="BQKA01000014">
    <property type="protein sequence ID" value="GJM49849.1"/>
    <property type="molecule type" value="Genomic_DNA"/>
</dbReference>
<accession>A0AAV5ATF1</accession>
<dbReference type="RefSeq" id="WP_264846528.1">
    <property type="nucleotide sequence ID" value="NZ_BPMA01000022.1"/>
</dbReference>
<dbReference type="EMBL" id="BQKB01000059">
    <property type="protein sequence ID" value="GJM54021.1"/>
    <property type="molecule type" value="Genomic_DNA"/>
</dbReference>
<evidence type="ECO:0008006" key="6">
    <source>
        <dbReference type="Google" id="ProtNLM"/>
    </source>
</evidence>